<dbReference type="STRING" id="1344003.SAMN05445060_0927"/>
<gene>
    <name evidence="4" type="ORF">SAMN05445060_0927</name>
</gene>
<feature type="region of interest" description="Disordered" evidence="1">
    <location>
        <begin position="1"/>
        <end position="29"/>
    </location>
</feature>
<keyword evidence="2" id="KW-0472">Membrane</keyword>
<keyword evidence="2" id="KW-1133">Transmembrane helix</keyword>
<accession>A0A1N7DV03</accession>
<keyword evidence="2" id="KW-0812">Transmembrane</keyword>
<feature type="compositionally biased region" description="Polar residues" evidence="1">
    <location>
        <begin position="237"/>
        <end position="251"/>
    </location>
</feature>
<feature type="domain" description="Anti-sigma-D factor RsdA sigma factor binding region" evidence="3">
    <location>
        <begin position="29"/>
        <end position="73"/>
    </location>
</feature>
<dbReference type="Proteomes" id="UP000186218">
    <property type="component" value="Unassembled WGS sequence"/>
</dbReference>
<dbReference type="Gene3D" id="6.10.250.1300">
    <property type="match status" value="1"/>
</dbReference>
<evidence type="ECO:0000256" key="1">
    <source>
        <dbReference type="SAM" id="MobiDB-lite"/>
    </source>
</evidence>
<keyword evidence="5" id="KW-1185">Reference proteome</keyword>
<dbReference type="InterPro" id="IPR031928">
    <property type="entry name" value="RsdA_SigD-bd"/>
</dbReference>
<dbReference type="RefSeq" id="WP_159441828.1">
    <property type="nucleotide sequence ID" value="NZ_FTNT01000002.1"/>
</dbReference>
<feature type="compositionally biased region" description="Low complexity" evidence="1">
    <location>
        <begin position="286"/>
        <end position="304"/>
    </location>
</feature>
<reference evidence="4 5" key="1">
    <citation type="submission" date="2017-01" db="EMBL/GenBank/DDBJ databases">
        <authorList>
            <person name="Mah S.A."/>
            <person name="Swanson W.J."/>
            <person name="Moy G.W."/>
            <person name="Vacquier V.D."/>
        </authorList>
    </citation>
    <scope>NUCLEOTIDE SEQUENCE [LARGE SCALE GENOMIC DNA]</scope>
    <source>
        <strain evidence="4 5">CPCC 203464</strain>
    </source>
</reference>
<evidence type="ECO:0000313" key="5">
    <source>
        <dbReference type="Proteomes" id="UP000186218"/>
    </source>
</evidence>
<name>A0A1N7DV03_9NOCA</name>
<proteinExistence type="predicted"/>
<dbReference type="Pfam" id="PF16751">
    <property type="entry name" value="RsdA_SigD_bd"/>
    <property type="match status" value="1"/>
</dbReference>
<evidence type="ECO:0000259" key="3">
    <source>
        <dbReference type="Pfam" id="PF16751"/>
    </source>
</evidence>
<dbReference type="EMBL" id="FTNT01000002">
    <property type="protein sequence ID" value="SIR79664.1"/>
    <property type="molecule type" value="Genomic_DNA"/>
</dbReference>
<feature type="transmembrane region" description="Helical" evidence="2">
    <location>
        <begin position="103"/>
        <end position="124"/>
    </location>
</feature>
<evidence type="ECO:0000313" key="4">
    <source>
        <dbReference type="EMBL" id="SIR79664.1"/>
    </source>
</evidence>
<feature type="region of interest" description="Disordered" evidence="1">
    <location>
        <begin position="237"/>
        <end position="304"/>
    </location>
</feature>
<sequence>MTDDDKRRDGDPFADRQRGDRPENSTPLDLDAIRADDELLDAIARNEGVRVGSDVDYELTSLLAGWRHDVLAPGDTGVPTLEQVEEAIAAEQRVGQRHRSLRTLRIVGAAAALIIVAFGGLTVMSRDANPGDPLWGIKQTVFGADASATVASQSAQSNLEKAQRAMAEGKKAEALSYLQSAKQTVTDVREADGRDDMQTRIDQLLAQVQTQTSAVPTTVPQLPSNVIPTEITDLQNQLLPQNNGGSGSESQAPADPGTGADQQDKDKTLLRRQLQQAVPTPPSTPNLPTSLPIPTTTTTTTTPN</sequence>
<protein>
    <submittedName>
        <fullName evidence="4">Anti-sigma-D factor RsdA to sigma factor binding region</fullName>
    </submittedName>
</protein>
<organism evidence="4 5">
    <name type="scientific">Williamsia sterculiae</name>
    <dbReference type="NCBI Taxonomy" id="1344003"/>
    <lineage>
        <taxon>Bacteria</taxon>
        <taxon>Bacillati</taxon>
        <taxon>Actinomycetota</taxon>
        <taxon>Actinomycetes</taxon>
        <taxon>Mycobacteriales</taxon>
        <taxon>Nocardiaceae</taxon>
        <taxon>Williamsia</taxon>
    </lineage>
</organism>
<feature type="compositionally biased region" description="Basic and acidic residues" evidence="1">
    <location>
        <begin position="1"/>
        <end position="23"/>
    </location>
</feature>
<dbReference type="OrthoDB" id="5191711at2"/>
<dbReference type="AlphaFoldDB" id="A0A1N7DV03"/>
<evidence type="ECO:0000256" key="2">
    <source>
        <dbReference type="SAM" id="Phobius"/>
    </source>
</evidence>